<dbReference type="OrthoDB" id="9786585at2"/>
<name>A0A6N1AGS9_9PROT</name>
<keyword evidence="6" id="KW-0614">Plasmid</keyword>
<dbReference type="Pfam" id="PF08443">
    <property type="entry name" value="RimK"/>
    <property type="match status" value="1"/>
</dbReference>
<dbReference type="GO" id="GO:0005737">
    <property type="term" value="C:cytoplasm"/>
    <property type="evidence" value="ECO:0007669"/>
    <property type="project" value="TreeGrafter"/>
</dbReference>
<dbReference type="GO" id="GO:0046872">
    <property type="term" value="F:metal ion binding"/>
    <property type="evidence" value="ECO:0007669"/>
    <property type="project" value="UniProtKB-KW"/>
</dbReference>
<gene>
    <name evidence="6" type="ORF">HUE56_08915</name>
</gene>
<dbReference type="RefSeq" id="WP_149199787.1">
    <property type="nucleotide sequence ID" value="NZ_BSOV01000053.1"/>
</dbReference>
<geneLocation type="plasmid" evidence="6 7">
    <name>unnamed4</name>
</geneLocation>
<proteinExistence type="predicted"/>
<dbReference type="Gene3D" id="3.40.50.20">
    <property type="match status" value="1"/>
</dbReference>
<evidence type="ECO:0000256" key="2">
    <source>
        <dbReference type="ARBA" id="ARBA00022741"/>
    </source>
</evidence>
<keyword evidence="3 4" id="KW-0067">ATP-binding</keyword>
<feature type="domain" description="ATP-grasp" evidence="5">
    <location>
        <begin position="111"/>
        <end position="293"/>
    </location>
</feature>
<dbReference type="GO" id="GO:0016879">
    <property type="term" value="F:ligase activity, forming carbon-nitrogen bonds"/>
    <property type="evidence" value="ECO:0007669"/>
    <property type="project" value="TreeGrafter"/>
</dbReference>
<dbReference type="EMBL" id="CP054618">
    <property type="protein sequence ID" value="QKS50633.1"/>
    <property type="molecule type" value="Genomic_DNA"/>
</dbReference>
<organism evidence="6 7">
    <name type="scientific">Azospirillum oryzae</name>
    <dbReference type="NCBI Taxonomy" id="286727"/>
    <lineage>
        <taxon>Bacteria</taxon>
        <taxon>Pseudomonadati</taxon>
        <taxon>Pseudomonadota</taxon>
        <taxon>Alphaproteobacteria</taxon>
        <taxon>Rhodospirillales</taxon>
        <taxon>Azospirillaceae</taxon>
        <taxon>Azospirillum</taxon>
    </lineage>
</organism>
<dbReference type="InterPro" id="IPR013651">
    <property type="entry name" value="ATP-grasp_RimK-type"/>
</dbReference>
<dbReference type="PANTHER" id="PTHR21621:SF0">
    <property type="entry name" value="BETA-CITRYLGLUTAMATE SYNTHASE B-RELATED"/>
    <property type="match status" value="1"/>
</dbReference>
<sequence>MGRTRIAIFVDGADWHTRRLIAAFARRGAKAVPVSLSACGFGPEGPVVPGFDGPGFNDGLPDACLVRTISAGSFEQVTLRLGVLHALAHGGVPVLNNPASIERCVDKSATAFRLAAVGVPTPRTWTVADPVQASSILAALHAEGRSAVLKPLFGSQGKGLRRLDPGMALPDPDEVAGVYHLQEYVGAADGGWFDWRVFVVDGRPLAAMVRQGDHWITNVKQGARCHPASPGGVLGDLAVAAAAAVGTDYAGVDVIRAPDGRFLVLEVNSMPAWRGLQAVTSADVAQALADLVLARLAAASPASADARRAG</sequence>
<dbReference type="NCBIfam" id="TIGR00768">
    <property type="entry name" value="rimK_fam"/>
    <property type="match status" value="1"/>
</dbReference>
<dbReference type="PANTHER" id="PTHR21621">
    <property type="entry name" value="RIBOSOMAL PROTEIN S6 MODIFICATION PROTEIN"/>
    <property type="match status" value="1"/>
</dbReference>
<dbReference type="KEGG" id="aoz:HUE56_08915"/>
<accession>A0A6N1AGS9</accession>
<evidence type="ECO:0000256" key="1">
    <source>
        <dbReference type="ARBA" id="ARBA00022723"/>
    </source>
</evidence>
<evidence type="ECO:0000256" key="3">
    <source>
        <dbReference type="ARBA" id="ARBA00022840"/>
    </source>
</evidence>
<dbReference type="InterPro" id="IPR011761">
    <property type="entry name" value="ATP-grasp"/>
</dbReference>
<dbReference type="PROSITE" id="PS50975">
    <property type="entry name" value="ATP_GRASP"/>
    <property type="match status" value="1"/>
</dbReference>
<keyword evidence="7" id="KW-1185">Reference proteome</keyword>
<reference evidence="6 7" key="1">
    <citation type="submission" date="2020-06" db="EMBL/GenBank/DDBJ databases">
        <title>Complete genome of Azosprillum oryzae KACC14407.</title>
        <authorList>
            <person name="Kim M."/>
            <person name="Park Y.-J."/>
            <person name="Shin J.-H."/>
        </authorList>
    </citation>
    <scope>NUCLEOTIDE SEQUENCE [LARGE SCALE GENOMIC DNA]</scope>
    <source>
        <strain evidence="6 7">KACC 14407</strain>
        <plasmid evidence="6 7">unnamed4</plasmid>
    </source>
</reference>
<keyword evidence="6" id="KW-0436">Ligase</keyword>
<evidence type="ECO:0000313" key="6">
    <source>
        <dbReference type="EMBL" id="QKS50633.1"/>
    </source>
</evidence>
<evidence type="ECO:0000313" key="7">
    <source>
        <dbReference type="Proteomes" id="UP000509702"/>
    </source>
</evidence>
<dbReference type="SUPFAM" id="SSF56059">
    <property type="entry name" value="Glutathione synthetase ATP-binding domain-like"/>
    <property type="match status" value="1"/>
</dbReference>
<dbReference type="GO" id="GO:0005524">
    <property type="term" value="F:ATP binding"/>
    <property type="evidence" value="ECO:0007669"/>
    <property type="project" value="UniProtKB-UniRule"/>
</dbReference>
<evidence type="ECO:0000259" key="5">
    <source>
        <dbReference type="PROSITE" id="PS50975"/>
    </source>
</evidence>
<evidence type="ECO:0000256" key="4">
    <source>
        <dbReference type="PROSITE-ProRule" id="PRU00409"/>
    </source>
</evidence>
<protein>
    <submittedName>
        <fullName evidence="6">RimK family alpha-L-glutamate ligase</fullName>
    </submittedName>
</protein>
<dbReference type="Gene3D" id="3.30.470.20">
    <property type="entry name" value="ATP-grasp fold, B domain"/>
    <property type="match status" value="1"/>
</dbReference>
<dbReference type="AlphaFoldDB" id="A0A6N1AGS9"/>
<dbReference type="InterPro" id="IPR004666">
    <property type="entry name" value="Rp_bS6_RimK/Lys_biosynth_LsyX"/>
</dbReference>
<keyword evidence="2 4" id="KW-0547">Nucleotide-binding</keyword>
<dbReference type="Proteomes" id="UP000509702">
    <property type="component" value="Plasmid unnamed4"/>
</dbReference>
<keyword evidence="1" id="KW-0479">Metal-binding</keyword>